<proteinExistence type="predicted"/>
<gene>
    <name evidence="2" type="ORF">Tco_0910192</name>
</gene>
<keyword evidence="3" id="KW-1185">Reference proteome</keyword>
<name>A0ABQ5CU06_9ASTR</name>
<feature type="non-terminal residue" evidence="2">
    <location>
        <position position="250"/>
    </location>
</feature>
<evidence type="ECO:0000256" key="1">
    <source>
        <dbReference type="SAM" id="MobiDB-lite"/>
    </source>
</evidence>
<accession>A0ABQ5CU06</accession>
<comment type="caution">
    <text evidence="2">The sequence shown here is derived from an EMBL/GenBank/DDBJ whole genome shotgun (WGS) entry which is preliminary data.</text>
</comment>
<dbReference type="EMBL" id="BQNB010014581">
    <property type="protein sequence ID" value="GJT29917.1"/>
    <property type="molecule type" value="Genomic_DNA"/>
</dbReference>
<feature type="compositionally biased region" description="Polar residues" evidence="1">
    <location>
        <begin position="210"/>
        <end position="236"/>
    </location>
</feature>
<feature type="region of interest" description="Disordered" evidence="1">
    <location>
        <begin position="185"/>
        <end position="236"/>
    </location>
</feature>
<sequence>MTSWIHKDGDGDALFQLKSDSLPHAHAQTTKTYYKHRDSRIMKAQELKTKTSAQTLIYKIFLQRYQVYQGRLLASFQDDAKYEHVGAILTKWAIDYEEPVADARLNHPDSLVFVQNCNVTLRAIMTAYGHTDDCISTTETEEMAAKLGEDEIKNLSMVALQVENLMFQKHPPSILVHLCSRQCPNQAGSPPSRVPPAVETNNNHSDRLNSESSVSGHDFGSNHSYVVPSSSESAKKTNALSLGLLALSEQ</sequence>
<organism evidence="2 3">
    <name type="scientific">Tanacetum coccineum</name>
    <dbReference type="NCBI Taxonomy" id="301880"/>
    <lineage>
        <taxon>Eukaryota</taxon>
        <taxon>Viridiplantae</taxon>
        <taxon>Streptophyta</taxon>
        <taxon>Embryophyta</taxon>
        <taxon>Tracheophyta</taxon>
        <taxon>Spermatophyta</taxon>
        <taxon>Magnoliopsida</taxon>
        <taxon>eudicotyledons</taxon>
        <taxon>Gunneridae</taxon>
        <taxon>Pentapetalae</taxon>
        <taxon>asterids</taxon>
        <taxon>campanulids</taxon>
        <taxon>Asterales</taxon>
        <taxon>Asteraceae</taxon>
        <taxon>Asteroideae</taxon>
        <taxon>Anthemideae</taxon>
        <taxon>Anthemidinae</taxon>
        <taxon>Tanacetum</taxon>
    </lineage>
</organism>
<reference evidence="2" key="1">
    <citation type="journal article" date="2022" name="Int. J. Mol. Sci.">
        <title>Draft Genome of Tanacetum Coccineum: Genomic Comparison of Closely Related Tanacetum-Family Plants.</title>
        <authorList>
            <person name="Yamashiro T."/>
            <person name="Shiraishi A."/>
            <person name="Nakayama K."/>
            <person name="Satake H."/>
        </authorList>
    </citation>
    <scope>NUCLEOTIDE SEQUENCE</scope>
</reference>
<evidence type="ECO:0000313" key="3">
    <source>
        <dbReference type="Proteomes" id="UP001151760"/>
    </source>
</evidence>
<reference evidence="2" key="2">
    <citation type="submission" date="2022-01" db="EMBL/GenBank/DDBJ databases">
        <authorList>
            <person name="Yamashiro T."/>
            <person name="Shiraishi A."/>
            <person name="Satake H."/>
            <person name="Nakayama K."/>
        </authorList>
    </citation>
    <scope>NUCLEOTIDE SEQUENCE</scope>
</reference>
<protein>
    <submittedName>
        <fullName evidence="2">Uncharacterized protein</fullName>
    </submittedName>
</protein>
<dbReference type="Proteomes" id="UP001151760">
    <property type="component" value="Unassembled WGS sequence"/>
</dbReference>
<evidence type="ECO:0000313" key="2">
    <source>
        <dbReference type="EMBL" id="GJT29917.1"/>
    </source>
</evidence>